<sequence length="109" mass="11437">MAYDEGLAQRIREHLGAQDHITEKRMFGGLSFLCGGNMAVGVIGDELIVRVGPDGAAAALSRPGARVFDFTGRPMHGWVAVAASALAEDAALHGWLDQGHGYALGLPPK</sequence>
<dbReference type="RefSeq" id="WP_108907693.1">
    <property type="nucleotide sequence ID" value="NZ_CP029188.1"/>
</dbReference>
<evidence type="ECO:0000313" key="3">
    <source>
        <dbReference type="Proteomes" id="UP000244900"/>
    </source>
</evidence>
<dbReference type="GO" id="GO:0032259">
    <property type="term" value="P:methylation"/>
    <property type="evidence" value="ECO:0007669"/>
    <property type="project" value="UniProtKB-KW"/>
</dbReference>
<reference evidence="2 3" key="1">
    <citation type="submission" date="2018-05" db="EMBL/GenBank/DDBJ databases">
        <title>Complete genome sequence of sponge-derived Streptomyces sp. HNM0039.</title>
        <authorList>
            <person name="Huang X."/>
            <person name="Zhou S."/>
        </authorList>
    </citation>
    <scope>NUCLEOTIDE SEQUENCE [LARGE SCALE GENOMIC DNA]</scope>
    <source>
        <strain evidence="2 3">HNM0039</strain>
    </source>
</reference>
<evidence type="ECO:0000259" key="1">
    <source>
        <dbReference type="Pfam" id="PF04993"/>
    </source>
</evidence>
<keyword evidence="2" id="KW-0489">Methyltransferase</keyword>
<dbReference type="Proteomes" id="UP000244900">
    <property type="component" value="Chromosome"/>
</dbReference>
<dbReference type="AlphaFoldDB" id="A0A2S1SYN3"/>
<dbReference type="Pfam" id="PF04993">
    <property type="entry name" value="TfoX_N"/>
    <property type="match status" value="1"/>
</dbReference>
<feature type="domain" description="TfoX N-terminal" evidence="1">
    <location>
        <begin position="14"/>
        <end position="99"/>
    </location>
</feature>
<dbReference type="GO" id="GO:0008168">
    <property type="term" value="F:methyltransferase activity"/>
    <property type="evidence" value="ECO:0007669"/>
    <property type="project" value="UniProtKB-KW"/>
</dbReference>
<protein>
    <submittedName>
        <fullName evidence="2">RNA methyltransferase</fullName>
    </submittedName>
</protein>
<accession>A0A2S1SYN3</accession>
<dbReference type="EMBL" id="CP029188">
    <property type="protein sequence ID" value="AWI31486.1"/>
    <property type="molecule type" value="Genomic_DNA"/>
</dbReference>
<gene>
    <name evidence="2" type="ORF">DDW44_23945</name>
</gene>
<proteinExistence type="predicted"/>
<keyword evidence="3" id="KW-1185">Reference proteome</keyword>
<dbReference type="OrthoDB" id="214902at2"/>
<keyword evidence="2" id="KW-0808">Transferase</keyword>
<name>A0A2S1SYN3_9ACTN</name>
<dbReference type="InterPro" id="IPR007076">
    <property type="entry name" value="TfoX_N"/>
</dbReference>
<dbReference type="KEGG" id="stir:DDW44_23945"/>
<dbReference type="SUPFAM" id="SSF159894">
    <property type="entry name" value="YgaC/TfoX-N like"/>
    <property type="match status" value="1"/>
</dbReference>
<organism evidence="2 3">
    <name type="scientific">Streptomyces tirandamycinicus</name>
    <dbReference type="NCBI Taxonomy" id="2174846"/>
    <lineage>
        <taxon>Bacteria</taxon>
        <taxon>Bacillati</taxon>
        <taxon>Actinomycetota</taxon>
        <taxon>Actinomycetes</taxon>
        <taxon>Kitasatosporales</taxon>
        <taxon>Streptomycetaceae</taxon>
        <taxon>Streptomyces</taxon>
    </lineage>
</organism>
<dbReference type="Gene3D" id="3.30.1460.30">
    <property type="entry name" value="YgaC/TfoX-N like chaperone"/>
    <property type="match status" value="1"/>
</dbReference>
<evidence type="ECO:0000313" key="2">
    <source>
        <dbReference type="EMBL" id="AWI31486.1"/>
    </source>
</evidence>